<dbReference type="EMBL" id="QXIS01000018">
    <property type="protein sequence ID" value="RIE06261.1"/>
    <property type="molecule type" value="Genomic_DNA"/>
</dbReference>
<dbReference type="AlphaFoldDB" id="A0A398D457"/>
<proteinExistence type="inferred from homology"/>
<dbReference type="PANTHER" id="PTHR43713">
    <property type="entry name" value="GLUTAMATE-1-SEMIALDEHYDE 2,1-AMINOMUTASE"/>
    <property type="match status" value="1"/>
</dbReference>
<evidence type="ECO:0000313" key="5">
    <source>
        <dbReference type="Proteomes" id="UP000266328"/>
    </source>
</evidence>
<protein>
    <submittedName>
        <fullName evidence="4">Aspartate aminotransferase family protein</fullName>
    </submittedName>
</protein>
<comment type="cofactor">
    <cofactor evidence="1">
        <name>pyridoxal 5'-phosphate</name>
        <dbReference type="ChEBI" id="CHEBI:597326"/>
    </cofactor>
</comment>
<dbReference type="InterPro" id="IPR049704">
    <property type="entry name" value="Aminotrans_3_PPA_site"/>
</dbReference>
<dbReference type="InterPro" id="IPR015424">
    <property type="entry name" value="PyrdxlP-dep_Trfase"/>
</dbReference>
<evidence type="ECO:0000313" key="4">
    <source>
        <dbReference type="EMBL" id="RIE06261.1"/>
    </source>
</evidence>
<gene>
    <name evidence="4" type="ORF">SMC7_03210</name>
</gene>
<sequence length="445" mass="48064">MKSSAEFKQLYAAKTPASRKLSERARQTLPAGVVANVKYFAPYPLFMQRAVGSHLWDVDGNEYIDYCLAFGPLILGHGHPAVVRAVAESLATWGTTIFGTPNELEIQYAEKLMSMLPITGKVRLTNSGSEATYLALQLGRAATGKPAIARFEGHYHGWYYEGVLSNTPRAADYGDPDRPTSVAGSRGTPAYILENTLVLPFNDLDACSKLLTANRDRVGTVIVEPSPRAFYQTDPAFLEGLRALTRELGMVLIFDEVMSGFRSGPQGAAGIFGVEPDLMVLGKIIGGGFPVGAVAGREDLLDLTSPLSSGGSVFHSGTFNGAVQVLAAGLATLDILSDESQMRPFYEATEAFKAGIRHLLTAHHIPGHVAGLGANFGVIMSETPIRNYRDLARENGAMREAFDFACLTEGIYVHPHKPFYTSLAHSAQDYEATLRKLDQIFAAIS</sequence>
<dbReference type="Proteomes" id="UP000266328">
    <property type="component" value="Unassembled WGS sequence"/>
</dbReference>
<comment type="caution">
    <text evidence="4">The sequence shown here is derived from an EMBL/GenBank/DDBJ whole genome shotgun (WGS) entry which is preliminary data.</text>
</comment>
<dbReference type="SUPFAM" id="SSF53383">
    <property type="entry name" value="PLP-dependent transferases"/>
    <property type="match status" value="1"/>
</dbReference>
<keyword evidence="5" id="KW-1185">Reference proteome</keyword>
<dbReference type="InterPro" id="IPR015421">
    <property type="entry name" value="PyrdxlP-dep_Trfase_major"/>
</dbReference>
<dbReference type="Gene3D" id="3.90.1150.10">
    <property type="entry name" value="Aspartate Aminotransferase, domain 1"/>
    <property type="match status" value="1"/>
</dbReference>
<keyword evidence="4" id="KW-0032">Aminotransferase</keyword>
<keyword evidence="2 3" id="KW-0663">Pyridoxal phosphate</keyword>
<dbReference type="PANTHER" id="PTHR43713:SF3">
    <property type="entry name" value="GLUTAMATE-1-SEMIALDEHYDE 2,1-AMINOMUTASE 1, CHLOROPLASTIC-RELATED"/>
    <property type="match status" value="1"/>
</dbReference>
<comment type="similarity">
    <text evidence="3">Belongs to the class-III pyridoxal-phosphate-dependent aminotransferase family.</text>
</comment>
<organism evidence="4 5">
    <name type="scientific">Candidatus Cryosericum terrychapinii</name>
    <dbReference type="NCBI Taxonomy" id="2290919"/>
    <lineage>
        <taxon>Bacteria</taxon>
        <taxon>Pseudomonadati</taxon>
        <taxon>Caldisericota/Cryosericota group</taxon>
        <taxon>Candidatus Cryosericota</taxon>
        <taxon>Candidatus Cryosericia</taxon>
        <taxon>Candidatus Cryosericales</taxon>
        <taxon>Candidatus Cryosericaceae</taxon>
        <taxon>Candidatus Cryosericum</taxon>
    </lineage>
</organism>
<dbReference type="GO" id="GO:0008483">
    <property type="term" value="F:transaminase activity"/>
    <property type="evidence" value="ECO:0007669"/>
    <property type="project" value="UniProtKB-KW"/>
</dbReference>
<reference evidence="4 5" key="1">
    <citation type="submission" date="2018-09" db="EMBL/GenBank/DDBJ databases">
        <title>Discovery and Ecogenomic Context for Candidatus Cryosericales, a Global Caldiserica Order Active in Thawing Permafrost.</title>
        <authorList>
            <person name="Martinez M.A."/>
            <person name="Woodcroft B.J."/>
            <person name="Ignacio Espinoza J.C."/>
            <person name="Zayed A."/>
            <person name="Singleton C.M."/>
            <person name="Boyd J."/>
            <person name="Li Y.-F."/>
            <person name="Purvine S."/>
            <person name="Maughan H."/>
            <person name="Hodgkins S.B."/>
            <person name="Anderson D."/>
            <person name="Sederholm M."/>
            <person name="Temperton B."/>
            <person name="Saleska S.R."/>
            <person name="Tyson G.W."/>
            <person name="Rich V.I."/>
        </authorList>
    </citation>
    <scope>NUCLEOTIDE SEQUENCE [LARGE SCALE GENOMIC DNA]</scope>
    <source>
        <strain evidence="4 5">SMC7</strain>
    </source>
</reference>
<dbReference type="Gene3D" id="3.40.640.10">
    <property type="entry name" value="Type I PLP-dependent aspartate aminotransferase-like (Major domain)"/>
    <property type="match status" value="1"/>
</dbReference>
<dbReference type="InterPro" id="IPR015422">
    <property type="entry name" value="PyrdxlP-dep_Trfase_small"/>
</dbReference>
<dbReference type="PROSITE" id="PS00600">
    <property type="entry name" value="AA_TRANSFER_CLASS_3"/>
    <property type="match status" value="1"/>
</dbReference>
<keyword evidence="4" id="KW-0808">Transferase</keyword>
<evidence type="ECO:0000256" key="1">
    <source>
        <dbReference type="ARBA" id="ARBA00001933"/>
    </source>
</evidence>
<dbReference type="RefSeq" id="WP_119088934.1">
    <property type="nucleotide sequence ID" value="NZ_QXIS01000018.1"/>
</dbReference>
<evidence type="ECO:0000256" key="2">
    <source>
        <dbReference type="ARBA" id="ARBA00022898"/>
    </source>
</evidence>
<dbReference type="Pfam" id="PF00202">
    <property type="entry name" value="Aminotran_3"/>
    <property type="match status" value="1"/>
</dbReference>
<dbReference type="OrthoDB" id="9801052at2"/>
<evidence type="ECO:0000256" key="3">
    <source>
        <dbReference type="RuleBase" id="RU003560"/>
    </source>
</evidence>
<accession>A0A398D457</accession>
<dbReference type="InterPro" id="IPR005814">
    <property type="entry name" value="Aminotrans_3"/>
</dbReference>
<dbReference type="CDD" id="cd00610">
    <property type="entry name" value="OAT_like"/>
    <property type="match status" value="1"/>
</dbReference>
<name>A0A398D457_9BACT</name>
<dbReference type="GO" id="GO:0030170">
    <property type="term" value="F:pyridoxal phosphate binding"/>
    <property type="evidence" value="ECO:0007669"/>
    <property type="project" value="InterPro"/>
</dbReference>